<dbReference type="SUPFAM" id="SSF51905">
    <property type="entry name" value="FAD/NAD(P)-binding domain"/>
    <property type="match status" value="1"/>
</dbReference>
<dbReference type="Proteomes" id="UP000823824">
    <property type="component" value="Unassembled WGS sequence"/>
</dbReference>
<keyword evidence="1" id="KW-0285">Flavoprotein</keyword>
<sequence>MEPYFDIVIVGGGPAGLTAAIYARRAGRSVLLLEKEGFGGQIASAPKVENFPGFSAISGAELADRLFSQAEALGARLELEEVLEIRDGAPKRVVTDYGAYLAGAVILAAGMRRRTLGLPGEDHLAGISFCAVCDGAFYAGQDVAVAGGGSAALQDALYLADLCRHVTVLHRRADFRADPILVEEALGRANLTLLPSTVVEGLEGTDHLTSLTVRSTADGTVSHLPAAALFQAVGHLPESGLARSLGVPVDGAGFIAAGEDCATPVPGVFAAGDVRAKAVRQLTTACADGAVAALAACAAHEHAYPAKA</sequence>
<keyword evidence="2" id="KW-0560">Oxidoreductase</keyword>
<feature type="domain" description="FAD/NAD(P)-binding" evidence="3">
    <location>
        <begin position="5"/>
        <end position="289"/>
    </location>
</feature>
<dbReference type="Pfam" id="PF07992">
    <property type="entry name" value="Pyr_redox_2"/>
    <property type="match status" value="1"/>
</dbReference>
<reference evidence="4" key="2">
    <citation type="submission" date="2021-04" db="EMBL/GenBank/DDBJ databases">
        <authorList>
            <person name="Gilroy R."/>
        </authorList>
    </citation>
    <scope>NUCLEOTIDE SEQUENCE</scope>
    <source>
        <strain evidence="4">ChiBcec18-1249</strain>
    </source>
</reference>
<dbReference type="InterPro" id="IPR050097">
    <property type="entry name" value="Ferredoxin-NADP_redctase_2"/>
</dbReference>
<evidence type="ECO:0000256" key="2">
    <source>
        <dbReference type="ARBA" id="ARBA00023002"/>
    </source>
</evidence>
<dbReference type="PRINTS" id="PR00368">
    <property type="entry name" value="FADPNR"/>
</dbReference>
<name>A0A9D2RQQ7_9FIRM</name>
<evidence type="ECO:0000313" key="5">
    <source>
        <dbReference type="Proteomes" id="UP000823824"/>
    </source>
</evidence>
<evidence type="ECO:0000259" key="3">
    <source>
        <dbReference type="Pfam" id="PF07992"/>
    </source>
</evidence>
<accession>A0A9D2RQQ7</accession>
<protein>
    <submittedName>
        <fullName evidence="4">FAD-dependent oxidoreductase</fullName>
    </submittedName>
</protein>
<proteinExistence type="predicted"/>
<dbReference type="Gene3D" id="3.50.50.60">
    <property type="entry name" value="FAD/NAD(P)-binding domain"/>
    <property type="match status" value="2"/>
</dbReference>
<organism evidence="4 5">
    <name type="scientific">Candidatus Oscillibacter excrementigallinarum</name>
    <dbReference type="NCBI Taxonomy" id="2838716"/>
    <lineage>
        <taxon>Bacteria</taxon>
        <taxon>Bacillati</taxon>
        <taxon>Bacillota</taxon>
        <taxon>Clostridia</taxon>
        <taxon>Eubacteriales</taxon>
        <taxon>Oscillospiraceae</taxon>
        <taxon>Oscillibacter</taxon>
    </lineage>
</organism>
<dbReference type="EMBL" id="DWZJ01000017">
    <property type="protein sequence ID" value="HJB12530.1"/>
    <property type="molecule type" value="Genomic_DNA"/>
</dbReference>
<dbReference type="InterPro" id="IPR036188">
    <property type="entry name" value="FAD/NAD-bd_sf"/>
</dbReference>
<dbReference type="AlphaFoldDB" id="A0A9D2RQQ7"/>
<dbReference type="PRINTS" id="PR00469">
    <property type="entry name" value="PNDRDTASEII"/>
</dbReference>
<evidence type="ECO:0000256" key="1">
    <source>
        <dbReference type="ARBA" id="ARBA00022630"/>
    </source>
</evidence>
<comment type="caution">
    <text evidence="4">The sequence shown here is derived from an EMBL/GenBank/DDBJ whole genome shotgun (WGS) entry which is preliminary data.</text>
</comment>
<dbReference type="InterPro" id="IPR023753">
    <property type="entry name" value="FAD/NAD-binding_dom"/>
</dbReference>
<evidence type="ECO:0000313" key="4">
    <source>
        <dbReference type="EMBL" id="HJB12530.1"/>
    </source>
</evidence>
<reference evidence="4" key="1">
    <citation type="journal article" date="2021" name="PeerJ">
        <title>Extensive microbial diversity within the chicken gut microbiome revealed by metagenomics and culture.</title>
        <authorList>
            <person name="Gilroy R."/>
            <person name="Ravi A."/>
            <person name="Getino M."/>
            <person name="Pursley I."/>
            <person name="Horton D.L."/>
            <person name="Alikhan N.F."/>
            <person name="Baker D."/>
            <person name="Gharbi K."/>
            <person name="Hall N."/>
            <person name="Watson M."/>
            <person name="Adriaenssens E.M."/>
            <person name="Foster-Nyarko E."/>
            <person name="Jarju S."/>
            <person name="Secka A."/>
            <person name="Antonio M."/>
            <person name="Oren A."/>
            <person name="Chaudhuri R.R."/>
            <person name="La Ragione R."/>
            <person name="Hildebrand F."/>
            <person name="Pallen M.J."/>
        </authorList>
    </citation>
    <scope>NUCLEOTIDE SEQUENCE</scope>
    <source>
        <strain evidence="4">ChiBcec18-1249</strain>
    </source>
</reference>
<dbReference type="GO" id="GO:0016491">
    <property type="term" value="F:oxidoreductase activity"/>
    <property type="evidence" value="ECO:0007669"/>
    <property type="project" value="UniProtKB-KW"/>
</dbReference>
<dbReference type="PANTHER" id="PTHR48105">
    <property type="entry name" value="THIOREDOXIN REDUCTASE 1-RELATED-RELATED"/>
    <property type="match status" value="1"/>
</dbReference>
<gene>
    <name evidence="4" type="ORF">H9787_02310</name>
</gene>